<dbReference type="EC" id="2.4.1.186" evidence="10"/>
<dbReference type="InterPro" id="IPR029044">
    <property type="entry name" value="Nucleotide-diphossugar_trans"/>
</dbReference>
<dbReference type="GO" id="GO:0046872">
    <property type="term" value="F:metal ion binding"/>
    <property type="evidence" value="ECO:0007669"/>
    <property type="project" value="UniProtKB-KW"/>
</dbReference>
<keyword evidence="3" id="KW-0963">Cytoplasm</keyword>
<keyword evidence="7" id="KW-0325">Glycoprotein</keyword>
<organism evidence="15 16">
    <name type="scientific">Sphaerosporella brunnea</name>
    <dbReference type="NCBI Taxonomy" id="1250544"/>
    <lineage>
        <taxon>Eukaryota</taxon>
        <taxon>Fungi</taxon>
        <taxon>Dikarya</taxon>
        <taxon>Ascomycota</taxon>
        <taxon>Pezizomycotina</taxon>
        <taxon>Pezizomycetes</taxon>
        <taxon>Pezizales</taxon>
        <taxon>Pyronemataceae</taxon>
        <taxon>Sphaerosporella</taxon>
    </lineage>
</organism>
<evidence type="ECO:0000256" key="2">
    <source>
        <dbReference type="ARBA" id="ARBA00004496"/>
    </source>
</evidence>
<keyword evidence="16" id="KW-1185">Reference proteome</keyword>
<dbReference type="SUPFAM" id="SSF53448">
    <property type="entry name" value="Nucleotide-diphospho-sugar transferases"/>
    <property type="match status" value="1"/>
</dbReference>
<accession>A0A5J5EWQ2</accession>
<comment type="catalytic activity">
    <reaction evidence="11">
        <text>[1,4-alpha-D-glucosyl](n)-L-tyrosyl-[glycogenin] + UDP-alpha-D-glucose = [1,4-alpha-D-glucosyl](n+1)-L-tyrosyl-[glycogenin] + UDP + H(+)</text>
        <dbReference type="Rhea" id="RHEA:56560"/>
        <dbReference type="Rhea" id="RHEA-COMP:14606"/>
        <dbReference type="Rhea" id="RHEA-COMP:14607"/>
        <dbReference type="ChEBI" id="CHEBI:15378"/>
        <dbReference type="ChEBI" id="CHEBI:58223"/>
        <dbReference type="ChEBI" id="CHEBI:58885"/>
        <dbReference type="ChEBI" id="CHEBI:140574"/>
        <dbReference type="EC" id="2.4.1.186"/>
    </reaction>
</comment>
<evidence type="ECO:0000256" key="11">
    <source>
        <dbReference type="ARBA" id="ARBA00050886"/>
    </source>
</evidence>
<dbReference type="GO" id="GO:0005978">
    <property type="term" value="P:glycogen biosynthetic process"/>
    <property type="evidence" value="ECO:0007669"/>
    <property type="project" value="UniProtKB-KW"/>
</dbReference>
<evidence type="ECO:0000313" key="16">
    <source>
        <dbReference type="Proteomes" id="UP000326924"/>
    </source>
</evidence>
<dbReference type="OrthoDB" id="2014201at2759"/>
<comment type="caution">
    <text evidence="15">The sequence shown here is derived from an EMBL/GenBank/DDBJ whole genome shotgun (WGS) entry which is preliminary data.</text>
</comment>
<dbReference type="EMBL" id="VXIS01000096">
    <property type="protein sequence ID" value="KAA8905770.1"/>
    <property type="molecule type" value="Genomic_DNA"/>
</dbReference>
<feature type="compositionally biased region" description="Polar residues" evidence="14">
    <location>
        <begin position="324"/>
        <end position="333"/>
    </location>
</feature>
<keyword evidence="5" id="KW-0479">Metal-binding</keyword>
<evidence type="ECO:0000256" key="3">
    <source>
        <dbReference type="ARBA" id="ARBA00022490"/>
    </source>
</evidence>
<evidence type="ECO:0000256" key="5">
    <source>
        <dbReference type="ARBA" id="ARBA00022723"/>
    </source>
</evidence>
<evidence type="ECO:0000256" key="8">
    <source>
        <dbReference type="ARBA" id="ARBA00023211"/>
    </source>
</evidence>
<evidence type="ECO:0000256" key="6">
    <source>
        <dbReference type="ARBA" id="ARBA00023056"/>
    </source>
</evidence>
<evidence type="ECO:0000256" key="9">
    <source>
        <dbReference type="ARBA" id="ARBA00038162"/>
    </source>
</evidence>
<comment type="similarity">
    <text evidence="9">Belongs to the glycosyltransferase 8 family. Glycogenin subfamily.</text>
</comment>
<evidence type="ECO:0000256" key="14">
    <source>
        <dbReference type="SAM" id="MobiDB-lite"/>
    </source>
</evidence>
<evidence type="ECO:0000256" key="13">
    <source>
        <dbReference type="ARBA" id="ARBA00057883"/>
    </source>
</evidence>
<dbReference type="AlphaFoldDB" id="A0A5J5EWQ2"/>
<name>A0A5J5EWQ2_9PEZI</name>
<evidence type="ECO:0000313" key="15">
    <source>
        <dbReference type="EMBL" id="KAA8905770.1"/>
    </source>
</evidence>
<feature type="region of interest" description="Disordered" evidence="14">
    <location>
        <begin position="565"/>
        <end position="585"/>
    </location>
</feature>
<dbReference type="GO" id="GO:0005737">
    <property type="term" value="C:cytoplasm"/>
    <property type="evidence" value="ECO:0007669"/>
    <property type="project" value="UniProtKB-SubCell"/>
</dbReference>
<keyword evidence="8" id="KW-0464">Manganese</keyword>
<feature type="compositionally biased region" description="Low complexity" evidence="14">
    <location>
        <begin position="275"/>
        <end position="288"/>
    </location>
</feature>
<dbReference type="CDD" id="cd02537">
    <property type="entry name" value="GT8_Glycogenin"/>
    <property type="match status" value="1"/>
</dbReference>
<gene>
    <name evidence="15" type="ORF">FN846DRAFT_778752</name>
</gene>
<feature type="region of interest" description="Disordered" evidence="14">
    <location>
        <begin position="255"/>
        <end position="333"/>
    </location>
</feature>
<proteinExistence type="inferred from homology"/>
<evidence type="ECO:0000256" key="10">
    <source>
        <dbReference type="ARBA" id="ARBA00038934"/>
    </source>
</evidence>
<dbReference type="GO" id="GO:0008466">
    <property type="term" value="F:glycogenin glucosyltransferase activity"/>
    <property type="evidence" value="ECO:0007669"/>
    <property type="project" value="UniProtKB-EC"/>
</dbReference>
<dbReference type="Gene3D" id="3.90.550.10">
    <property type="entry name" value="Spore Coat Polysaccharide Biosynthesis Protein SpsA, Chain A"/>
    <property type="match status" value="1"/>
</dbReference>
<comment type="function">
    <text evidence="13">Self-glucosylating initiator of glycogen synthesis. It catalyzes the formation of a short alpha (1,4)-glucosyl chain covalently attached via a glucose 1-O-tyrosyl linkage to internal tyrosine residues and these chains act as primers for the elongation reaction catalyzed by glycogen synthase.</text>
</comment>
<feature type="compositionally biased region" description="Polar residues" evidence="14">
    <location>
        <begin position="653"/>
        <end position="669"/>
    </location>
</feature>
<dbReference type="Pfam" id="PF01501">
    <property type="entry name" value="Glyco_transf_8"/>
    <property type="match status" value="1"/>
</dbReference>
<comment type="catalytic activity">
    <reaction evidence="12">
        <text>L-tyrosyl-[glycogenin] + UDP-alpha-D-glucose = alpha-D-glucosyl-L-tyrosyl-[glycogenin] + UDP + H(+)</text>
        <dbReference type="Rhea" id="RHEA:23360"/>
        <dbReference type="Rhea" id="RHEA-COMP:14604"/>
        <dbReference type="Rhea" id="RHEA-COMP:14605"/>
        <dbReference type="ChEBI" id="CHEBI:15378"/>
        <dbReference type="ChEBI" id="CHEBI:46858"/>
        <dbReference type="ChEBI" id="CHEBI:58223"/>
        <dbReference type="ChEBI" id="CHEBI:58885"/>
        <dbReference type="ChEBI" id="CHEBI:140573"/>
        <dbReference type="EC" id="2.4.1.186"/>
    </reaction>
</comment>
<comment type="cofactor">
    <cofactor evidence="1">
        <name>Mn(2+)</name>
        <dbReference type="ChEBI" id="CHEBI:29035"/>
    </cofactor>
</comment>
<dbReference type="PANTHER" id="PTHR11183">
    <property type="entry name" value="GLYCOGENIN SUBFAMILY MEMBER"/>
    <property type="match status" value="1"/>
</dbReference>
<keyword evidence="4 15" id="KW-0808">Transferase</keyword>
<comment type="subcellular location">
    <subcellularLocation>
        <location evidence="2">Cytoplasm</location>
    </subcellularLocation>
</comment>
<dbReference type="InParanoid" id="A0A5J5EWQ2"/>
<protein>
    <recommendedName>
        <fullName evidence="10">glycogenin glucosyltransferase</fullName>
        <ecNumber evidence="10">2.4.1.186</ecNumber>
    </recommendedName>
</protein>
<reference evidence="15 16" key="1">
    <citation type="submission" date="2019-09" db="EMBL/GenBank/DDBJ databases">
        <title>Draft genome of the ectomycorrhizal ascomycete Sphaerosporella brunnea.</title>
        <authorList>
            <consortium name="DOE Joint Genome Institute"/>
            <person name="Benucci G.M."/>
            <person name="Marozzi G."/>
            <person name="Antonielli L."/>
            <person name="Sanchez S."/>
            <person name="Marco P."/>
            <person name="Wang X."/>
            <person name="Falini L.B."/>
            <person name="Barry K."/>
            <person name="Haridas S."/>
            <person name="Lipzen A."/>
            <person name="Labutti K."/>
            <person name="Grigoriev I.V."/>
            <person name="Murat C."/>
            <person name="Martin F."/>
            <person name="Albertini E."/>
            <person name="Donnini D."/>
            <person name="Bonito G."/>
        </authorList>
    </citation>
    <scope>NUCLEOTIDE SEQUENCE [LARGE SCALE GENOMIC DNA]</scope>
    <source>
        <strain evidence="15 16">Sb_GMNB300</strain>
    </source>
</reference>
<keyword evidence="6" id="KW-0320">Glycogen biosynthesis</keyword>
<evidence type="ECO:0000256" key="12">
    <source>
        <dbReference type="ARBA" id="ARBA00052293"/>
    </source>
</evidence>
<evidence type="ECO:0000256" key="1">
    <source>
        <dbReference type="ARBA" id="ARBA00001936"/>
    </source>
</evidence>
<feature type="region of interest" description="Disordered" evidence="14">
    <location>
        <begin position="629"/>
        <end position="675"/>
    </location>
</feature>
<dbReference type="InterPro" id="IPR050587">
    <property type="entry name" value="GNT1/Glycosyltrans_8"/>
</dbReference>
<evidence type="ECO:0000256" key="4">
    <source>
        <dbReference type="ARBA" id="ARBA00022679"/>
    </source>
</evidence>
<feature type="compositionally biased region" description="Polar residues" evidence="14">
    <location>
        <begin position="301"/>
        <end position="310"/>
    </location>
</feature>
<evidence type="ECO:0000256" key="7">
    <source>
        <dbReference type="ARBA" id="ARBA00023180"/>
    </source>
</evidence>
<feature type="compositionally biased region" description="Low complexity" evidence="14">
    <location>
        <begin position="255"/>
        <end position="264"/>
    </location>
</feature>
<sequence length="749" mass="82259">MAPPPEDVYCTLLLNDAYLPGALVLAHSLRDGGAKYRLAIMVTLGGVSEASVTELKKLYDYVIPVDPIYSQSAANLHLMRRLDLHAALTKINLWKLTQFRKIVYVDADMVALRAPDELFDVDADFAAAPDAGWPDCFNSGLMVLKPSTDTFDQLTKLASQGESFDGADQGLLNQHFPNWHRLSFVYNCTIGASVGYQYAPAFKHYGANVSMVHFIGATKPWDRGNVPGLSSSNEPYDKLSGHWWEVYNKHQASSKSSDQSWASKGVSGDYQTKTADSSSVGGKAAGSSTEAASGPVVSQAPVESSKNPAANTEVAREPPIRSIDQPSRSQENFTHSHYEKFKADGKLGEFVMTKDGPVAQSKYFQTSTETYHIQEYYPDGKPISENIAAAEEKMAAAKQEPEQFVAGIQHWDPTKSAPPQHGAPEADKLRIVQYQNEWDKPSSAPFVAPTFAPPPKQHLWYEVPGASTQQDAPAKTIFPWESKPRHVTRVFRDVIPPAPQPPVEELVEEEEVFYDSEEGESTTDPTEADETLVGAEEWKNFVSRENKWDTDPAIKDYVLGLRKRRSQASEPPVSPAVLAEVPPITPNPLRQAAPAVVETETEQEPEWDPEAKLEELRRLPPSLLSQLISKMQSSNAPMDDDRGRGRKVIMTQHPGSPTYSDSSTQTDPSSVEDKGVQCACDEEYGEGLPPAHVQPNFEITTQSVTPKASMRFPAAYEDADVKLKEISGLPVDAARARSIDSALGSAIDD</sequence>
<dbReference type="FunFam" id="3.90.550.10:FF:000092">
    <property type="entry name" value="Glycogenin 2"/>
    <property type="match status" value="1"/>
</dbReference>
<dbReference type="InterPro" id="IPR002495">
    <property type="entry name" value="Glyco_trans_8"/>
</dbReference>
<dbReference type="Proteomes" id="UP000326924">
    <property type="component" value="Unassembled WGS sequence"/>
</dbReference>